<organism evidence="2 3">
    <name type="scientific">Ancylostoma ceylanicum</name>
    <dbReference type="NCBI Taxonomy" id="53326"/>
    <lineage>
        <taxon>Eukaryota</taxon>
        <taxon>Metazoa</taxon>
        <taxon>Ecdysozoa</taxon>
        <taxon>Nematoda</taxon>
        <taxon>Chromadorea</taxon>
        <taxon>Rhabditida</taxon>
        <taxon>Rhabditina</taxon>
        <taxon>Rhabditomorpha</taxon>
        <taxon>Strongyloidea</taxon>
        <taxon>Ancylostomatidae</taxon>
        <taxon>Ancylostomatinae</taxon>
        <taxon>Ancylostoma</taxon>
    </lineage>
</organism>
<evidence type="ECO:0000256" key="1">
    <source>
        <dbReference type="SAM" id="MobiDB-lite"/>
    </source>
</evidence>
<evidence type="ECO:0000313" key="3">
    <source>
        <dbReference type="Proteomes" id="UP000024635"/>
    </source>
</evidence>
<evidence type="ECO:0000313" key="2">
    <source>
        <dbReference type="EMBL" id="EYC32555.1"/>
    </source>
</evidence>
<dbReference type="AlphaFoldDB" id="A0A016VYW3"/>
<reference evidence="3" key="1">
    <citation type="journal article" date="2015" name="Nat. Genet.">
        <title>The genome and transcriptome of the zoonotic hookworm Ancylostoma ceylanicum identify infection-specific gene families.</title>
        <authorList>
            <person name="Schwarz E.M."/>
            <person name="Hu Y."/>
            <person name="Antoshechkin I."/>
            <person name="Miller M.M."/>
            <person name="Sternberg P.W."/>
            <person name="Aroian R.V."/>
        </authorList>
    </citation>
    <scope>NUCLEOTIDE SEQUENCE</scope>
    <source>
        <strain evidence="3">HY135</strain>
    </source>
</reference>
<accession>A0A016VYW3</accession>
<keyword evidence="3" id="KW-1185">Reference proteome</keyword>
<protein>
    <submittedName>
        <fullName evidence="2">Uncharacterized protein</fullName>
    </submittedName>
</protein>
<feature type="region of interest" description="Disordered" evidence="1">
    <location>
        <begin position="17"/>
        <end position="40"/>
    </location>
</feature>
<feature type="compositionally biased region" description="Basic and acidic residues" evidence="1">
    <location>
        <begin position="18"/>
        <end position="29"/>
    </location>
</feature>
<dbReference type="Proteomes" id="UP000024635">
    <property type="component" value="Unassembled WGS sequence"/>
</dbReference>
<name>A0A016VYW3_9BILA</name>
<comment type="caution">
    <text evidence="2">The sequence shown here is derived from an EMBL/GenBank/DDBJ whole genome shotgun (WGS) entry which is preliminary data.</text>
</comment>
<proteinExistence type="predicted"/>
<sequence length="75" mass="8617">MLLFRTTTEEWEYGSLEHISRKHSEKESTANDPLGPAPQRADWLVIRHRPPRSRTAAVRSHKSVQDLIKAVTTQP</sequence>
<gene>
    <name evidence="2" type="primary">Acey_s0003.g1651</name>
    <name evidence="2" type="ORF">Y032_0003g1651</name>
</gene>
<dbReference type="EMBL" id="JARK01001339">
    <property type="protein sequence ID" value="EYC32555.1"/>
    <property type="molecule type" value="Genomic_DNA"/>
</dbReference>